<gene>
    <name evidence="1" type="ORF">DPX16_11841</name>
</gene>
<evidence type="ECO:0000313" key="2">
    <source>
        <dbReference type="Proteomes" id="UP000281406"/>
    </source>
</evidence>
<sequence length="155" mass="16751">MILEVDRGQTPSLDEPLMPQPLLLEFVLFGRRLSEVLRGQKGPGRPASGLAAVCSFTAVTFRGEGRCESADACMLILRKGKLKGVCFPSALNVLLEWAAVALSRLVLSPAAPVLRDVEPQHFDPAQISGLAAGLTARVMDERARRTGTGDRIRTR</sequence>
<name>A0A3N0Z888_ANAGA</name>
<proteinExistence type="predicted"/>
<dbReference type="EMBL" id="RJVU01006614">
    <property type="protein sequence ID" value="ROL54666.1"/>
    <property type="molecule type" value="Genomic_DNA"/>
</dbReference>
<evidence type="ECO:0000313" key="1">
    <source>
        <dbReference type="EMBL" id="ROL54666.1"/>
    </source>
</evidence>
<reference evidence="1 2" key="1">
    <citation type="submission" date="2018-10" db="EMBL/GenBank/DDBJ databases">
        <title>Genome assembly for a Yunnan-Guizhou Plateau 3E fish, Anabarilius grahami (Regan), and its evolutionary and genetic applications.</title>
        <authorList>
            <person name="Jiang W."/>
        </authorList>
    </citation>
    <scope>NUCLEOTIDE SEQUENCE [LARGE SCALE GENOMIC DNA]</scope>
    <source>
        <strain evidence="1">AG-KIZ</strain>
        <tissue evidence="1">Muscle</tissue>
    </source>
</reference>
<accession>A0A3N0Z888</accession>
<organism evidence="1 2">
    <name type="scientific">Anabarilius grahami</name>
    <name type="common">Kanglang fish</name>
    <name type="synonym">Barilius grahami</name>
    <dbReference type="NCBI Taxonomy" id="495550"/>
    <lineage>
        <taxon>Eukaryota</taxon>
        <taxon>Metazoa</taxon>
        <taxon>Chordata</taxon>
        <taxon>Craniata</taxon>
        <taxon>Vertebrata</taxon>
        <taxon>Euteleostomi</taxon>
        <taxon>Actinopterygii</taxon>
        <taxon>Neopterygii</taxon>
        <taxon>Teleostei</taxon>
        <taxon>Ostariophysi</taxon>
        <taxon>Cypriniformes</taxon>
        <taxon>Xenocyprididae</taxon>
        <taxon>Xenocypridinae</taxon>
        <taxon>Xenocypridinae incertae sedis</taxon>
        <taxon>Anabarilius</taxon>
    </lineage>
</organism>
<dbReference type="AlphaFoldDB" id="A0A3N0Z888"/>
<comment type="caution">
    <text evidence="1">The sequence shown here is derived from an EMBL/GenBank/DDBJ whole genome shotgun (WGS) entry which is preliminary data.</text>
</comment>
<keyword evidence="2" id="KW-1185">Reference proteome</keyword>
<dbReference type="Proteomes" id="UP000281406">
    <property type="component" value="Unassembled WGS sequence"/>
</dbReference>
<protein>
    <submittedName>
        <fullName evidence="1">Uncharacterized protein</fullName>
    </submittedName>
</protein>